<feature type="transmembrane region" description="Helical" evidence="4">
    <location>
        <begin position="342"/>
        <end position="362"/>
    </location>
</feature>
<evidence type="ECO:0000313" key="7">
    <source>
        <dbReference type="Proteomes" id="UP001374803"/>
    </source>
</evidence>
<evidence type="ECO:0000256" key="4">
    <source>
        <dbReference type="SAM" id="Phobius"/>
    </source>
</evidence>
<evidence type="ECO:0000256" key="2">
    <source>
        <dbReference type="ARBA" id="ARBA00022989"/>
    </source>
</evidence>
<dbReference type="EMBL" id="CP089983">
    <property type="protein sequence ID" value="WXB02704.1"/>
    <property type="molecule type" value="Genomic_DNA"/>
</dbReference>
<reference evidence="6" key="1">
    <citation type="submission" date="2021-12" db="EMBL/GenBank/DDBJ databases">
        <title>Discovery of the Pendulisporaceae a myxobacterial family with distinct sporulation behavior and unique specialized metabolism.</title>
        <authorList>
            <person name="Garcia R."/>
            <person name="Popoff A."/>
            <person name="Bader C.D."/>
            <person name="Loehr J."/>
            <person name="Walesch S."/>
            <person name="Walt C."/>
            <person name="Boldt J."/>
            <person name="Bunk B."/>
            <person name="Haeckl F.J.F.P.J."/>
            <person name="Gunesch A.P."/>
            <person name="Birkelbach J."/>
            <person name="Nuebel U."/>
            <person name="Pietschmann T."/>
            <person name="Bach T."/>
            <person name="Mueller R."/>
        </authorList>
    </citation>
    <scope>NUCLEOTIDE SEQUENCE</scope>
    <source>
        <strain evidence="6">MSr11367</strain>
    </source>
</reference>
<feature type="transmembrane region" description="Helical" evidence="4">
    <location>
        <begin position="218"/>
        <end position="240"/>
    </location>
</feature>
<feature type="transmembrane region" description="Helical" evidence="4">
    <location>
        <begin position="110"/>
        <end position="126"/>
    </location>
</feature>
<sequence length="412" mass="42424">MSGPRARIDDRNIWIINGAILLLGIAYGASLAVLAIHLNAHGIPKLAMGGLSAAFAVGIAGMSIPSGWLIARYGSKNTLMTALLGYAACVLAFPFLTTVTSLTLVRLFDGGFSVAVWVATETALLARAGPTNKAYVMSLYTIAVAVGYVVGPLVARVVVAGLGTGAAFIVAAVLACVAAGVVLLLLDGDDRKGAGAHEAAGAGSGEPARTVFWRIKTACLATFSYGYFQSSVVLFLPLYLVESKGIEEKQTILITAFFAFGALLAVASMGRLGDRYGHLLMMRALAAVGGTLVASFLLLTSFPMMCLTVFVAGATLASISPLALALQGVVTPAADLGRANAFYNAAYAMGMLVGPPLSSVLFTKIGGGAMLVHLAAMWAFFVMVTLVFAADDPRRVAASSPSPEPVNDHGLG</sequence>
<proteinExistence type="predicted"/>
<dbReference type="InterPro" id="IPR020846">
    <property type="entry name" value="MFS_dom"/>
</dbReference>
<accession>A0ABZ2KVI7</accession>
<keyword evidence="2 4" id="KW-1133">Transmembrane helix</keyword>
<feature type="transmembrane region" description="Helical" evidence="4">
    <location>
        <begin position="284"/>
        <end position="302"/>
    </location>
</feature>
<feature type="transmembrane region" description="Helical" evidence="4">
    <location>
        <begin position="83"/>
        <end position="104"/>
    </location>
</feature>
<feature type="transmembrane region" description="Helical" evidence="4">
    <location>
        <begin position="12"/>
        <end position="38"/>
    </location>
</feature>
<protein>
    <submittedName>
        <fullName evidence="6">MFS transporter</fullName>
    </submittedName>
</protein>
<dbReference type="Pfam" id="PF07690">
    <property type="entry name" value="MFS_1"/>
    <property type="match status" value="1"/>
</dbReference>
<evidence type="ECO:0000313" key="6">
    <source>
        <dbReference type="EMBL" id="WXB02704.1"/>
    </source>
</evidence>
<organism evidence="6 7">
    <name type="scientific">Pendulispora rubella</name>
    <dbReference type="NCBI Taxonomy" id="2741070"/>
    <lineage>
        <taxon>Bacteria</taxon>
        <taxon>Pseudomonadati</taxon>
        <taxon>Myxococcota</taxon>
        <taxon>Myxococcia</taxon>
        <taxon>Myxococcales</taxon>
        <taxon>Sorangiineae</taxon>
        <taxon>Pendulisporaceae</taxon>
        <taxon>Pendulispora</taxon>
    </lineage>
</organism>
<keyword evidence="1 4" id="KW-0812">Transmembrane</keyword>
<dbReference type="SUPFAM" id="SSF103473">
    <property type="entry name" value="MFS general substrate transporter"/>
    <property type="match status" value="1"/>
</dbReference>
<feature type="transmembrane region" description="Helical" evidence="4">
    <location>
        <begin position="368"/>
        <end position="390"/>
    </location>
</feature>
<name>A0ABZ2KVI7_9BACT</name>
<evidence type="ECO:0000259" key="5">
    <source>
        <dbReference type="PROSITE" id="PS50850"/>
    </source>
</evidence>
<feature type="domain" description="Major facilitator superfamily (MFS) profile" evidence="5">
    <location>
        <begin position="1"/>
        <end position="393"/>
    </location>
</feature>
<feature type="transmembrane region" description="Helical" evidence="4">
    <location>
        <begin position="138"/>
        <end position="159"/>
    </location>
</feature>
<keyword evidence="3 4" id="KW-0472">Membrane</keyword>
<dbReference type="InterPro" id="IPR011701">
    <property type="entry name" value="MFS"/>
</dbReference>
<dbReference type="PANTHER" id="PTHR23521:SF2">
    <property type="entry name" value="TRANSPORTER MFS SUPERFAMILY"/>
    <property type="match status" value="1"/>
</dbReference>
<feature type="transmembrane region" description="Helical" evidence="4">
    <location>
        <begin position="50"/>
        <end position="71"/>
    </location>
</feature>
<evidence type="ECO:0000256" key="1">
    <source>
        <dbReference type="ARBA" id="ARBA00022692"/>
    </source>
</evidence>
<feature type="transmembrane region" description="Helical" evidence="4">
    <location>
        <begin position="165"/>
        <end position="186"/>
    </location>
</feature>
<keyword evidence="7" id="KW-1185">Reference proteome</keyword>
<dbReference type="Proteomes" id="UP001374803">
    <property type="component" value="Chromosome"/>
</dbReference>
<dbReference type="Gene3D" id="1.20.1250.20">
    <property type="entry name" value="MFS general substrate transporter like domains"/>
    <property type="match status" value="1"/>
</dbReference>
<dbReference type="PANTHER" id="PTHR23521">
    <property type="entry name" value="TRANSPORTER MFS SUPERFAMILY"/>
    <property type="match status" value="1"/>
</dbReference>
<gene>
    <name evidence="6" type="ORF">LVJ94_38060</name>
</gene>
<evidence type="ECO:0000256" key="3">
    <source>
        <dbReference type="ARBA" id="ARBA00023136"/>
    </source>
</evidence>
<feature type="transmembrane region" description="Helical" evidence="4">
    <location>
        <begin position="252"/>
        <end position="272"/>
    </location>
</feature>
<feature type="transmembrane region" description="Helical" evidence="4">
    <location>
        <begin position="308"/>
        <end position="330"/>
    </location>
</feature>
<dbReference type="RefSeq" id="WP_394832333.1">
    <property type="nucleotide sequence ID" value="NZ_CP089929.1"/>
</dbReference>
<dbReference type="PROSITE" id="PS50850">
    <property type="entry name" value="MFS"/>
    <property type="match status" value="1"/>
</dbReference>
<dbReference type="InterPro" id="IPR036259">
    <property type="entry name" value="MFS_trans_sf"/>
</dbReference>